<accession>A0A2T4UEB9</accession>
<keyword evidence="2" id="KW-0378">Hydrolase</keyword>
<evidence type="ECO:0000313" key="3">
    <source>
        <dbReference type="Proteomes" id="UP000240739"/>
    </source>
</evidence>
<dbReference type="SUPFAM" id="SSF52540">
    <property type="entry name" value="P-loop containing nucleoside triphosphate hydrolases"/>
    <property type="match status" value="1"/>
</dbReference>
<name>A0A2T4UEB9_9ACTN</name>
<organism evidence="2 3">
    <name type="scientific">Paraconexibacter algicola</name>
    <dbReference type="NCBI Taxonomy" id="2133960"/>
    <lineage>
        <taxon>Bacteria</taxon>
        <taxon>Bacillati</taxon>
        <taxon>Actinomycetota</taxon>
        <taxon>Thermoleophilia</taxon>
        <taxon>Solirubrobacterales</taxon>
        <taxon>Paraconexibacteraceae</taxon>
        <taxon>Paraconexibacter</taxon>
    </lineage>
</organism>
<dbReference type="Gene3D" id="3.90.1570.50">
    <property type="match status" value="1"/>
</dbReference>
<dbReference type="InterPro" id="IPR055180">
    <property type="entry name" value="HsdR_RecA-like_helicase_dom_2"/>
</dbReference>
<keyword evidence="2" id="KW-0540">Nuclease</keyword>
<dbReference type="InterPro" id="IPR014001">
    <property type="entry name" value="Helicase_ATP-bd"/>
</dbReference>
<feature type="domain" description="Helicase ATP-binding" evidence="1">
    <location>
        <begin position="295"/>
        <end position="496"/>
    </location>
</feature>
<sequence length="1016" mass="112356">MTTTIPSAEKDFEGLIVAELTGAGGWVAGDPKGYDAELGLYAEDVVDFLSETQPKTWERLHKLTGGETAARSAVLKRLAAQLDRAGTVDVLRKGFSERGVSFSLCQLRPAHSIDPDTEARYAANLLRVVRQVRFDPKSGESVDLVLFVNGVPTATAELKNRWTGQQVEHAIKQYREDRDPRNTLFARRAFVHFAMDAELAFMTTRLEGKRTAFLPFNQGSGGAGEPGGKGNPGVADGHPTSYVWREVWDRDRWLELIQKFVHVEPADPAKKGSRPTVIFPRYHQWHVVVSCQAHARVHGAGQNYLIQHSAGSGKTKEIAWLAHDLSTLHQDDDSKVFDKVIVITDRRVLDRQLREQIAQFEQVAGVVRSVTQGSSELKDALGSEQAKIITTTLQKFPFVLKALDDEALKHKRYAVIVDEAHSSQTGESATDLKEALGALRPEDLDLDEDDGTPPALLARLAARGKQPNLSFFAFTATPKGKTLELFGTRDAAGQLRAFHTYSMRQAIEEGFILDVLANYTTYEQLRRLEDKAGKELEVPAGQASSRLARFAELHPYVKSQKAAVVVDHFKRVVRPLLGGEAKAMVVCESREEAVQWKRALDQEIERHGHDDVKTLVAFSGEVTVRNVEADNAGMSYTEPEMNKQGGKPLPEAKLPEEFDKPAYGVLVVAEKYQTGFDQPKLCGMYVDKKLTGVNAVQTLSRLNRSHRGKDSVYVLDFRNTGEEIRKAFEPFFGRTEGVPSDPNVLFDAADTVTNFGVINDAELDAFAAAWARLEEIDEDKRHAVLSTSTQAAYDAARDLDSDTRFALREALNRFVRFYGFLSQALPYIPPRTEVLFQFSKVLMKRLASDTPDGGLDLAGDVVLTHYRLQEVGTEKIALGDEDVEPLKAITGDGTGAGGRGEIPMGLLGELVELFNERYGADLGDTDMLKVATDVRDTIRDKEPGLAEQAANNSREDFVRDRDGMLIDAAMTVDGDRDRQAALLKAFLDDEDFRARAGQLIFGAIFDSYQGGQQAEA</sequence>
<dbReference type="SMART" id="SM00487">
    <property type="entry name" value="DEXDc"/>
    <property type="match status" value="1"/>
</dbReference>
<dbReference type="RefSeq" id="WP_107569856.1">
    <property type="nucleotide sequence ID" value="NZ_PYYB01000002.1"/>
</dbReference>
<dbReference type="Pfam" id="PF18766">
    <property type="entry name" value="SWI2_SNF2"/>
    <property type="match status" value="1"/>
</dbReference>
<dbReference type="GO" id="GO:0005524">
    <property type="term" value="F:ATP binding"/>
    <property type="evidence" value="ECO:0007669"/>
    <property type="project" value="UniProtKB-KW"/>
</dbReference>
<dbReference type="Gene3D" id="3.40.50.300">
    <property type="entry name" value="P-loop containing nucleotide triphosphate hydrolases"/>
    <property type="match status" value="2"/>
</dbReference>
<evidence type="ECO:0000313" key="2">
    <source>
        <dbReference type="EMBL" id="PTL56137.1"/>
    </source>
</evidence>
<keyword evidence="2" id="KW-0255">Endonuclease</keyword>
<comment type="caution">
    <text evidence="2">The sequence shown here is derived from an EMBL/GenBank/DDBJ whole genome shotgun (WGS) entry which is preliminary data.</text>
</comment>
<gene>
    <name evidence="2" type="ORF">C7Y72_14175</name>
</gene>
<dbReference type="GO" id="GO:0009035">
    <property type="term" value="F:type I site-specific deoxyribonuclease activity"/>
    <property type="evidence" value="ECO:0007669"/>
    <property type="project" value="UniProtKB-EC"/>
</dbReference>
<dbReference type="InterPro" id="IPR007409">
    <property type="entry name" value="Restrct_endonuc_type1_HsdR_N"/>
</dbReference>
<dbReference type="Pfam" id="PF22679">
    <property type="entry name" value="T1R_D3-like"/>
    <property type="match status" value="1"/>
</dbReference>
<protein>
    <submittedName>
        <fullName evidence="2">Restriction endonuclease subunit R</fullName>
    </submittedName>
</protein>
<dbReference type="GO" id="GO:0009307">
    <property type="term" value="P:DNA restriction-modification system"/>
    <property type="evidence" value="ECO:0007669"/>
    <property type="project" value="UniProtKB-KW"/>
</dbReference>
<evidence type="ECO:0000259" key="1">
    <source>
        <dbReference type="PROSITE" id="PS51192"/>
    </source>
</evidence>
<dbReference type="GO" id="GO:0003677">
    <property type="term" value="F:DNA binding"/>
    <property type="evidence" value="ECO:0007669"/>
    <property type="project" value="UniProtKB-KW"/>
</dbReference>
<dbReference type="Pfam" id="PF04313">
    <property type="entry name" value="HSDR_N"/>
    <property type="match status" value="1"/>
</dbReference>
<reference evidence="2 3" key="1">
    <citation type="submission" date="2018-03" db="EMBL/GenBank/DDBJ databases">
        <title>Aquarubrobacter algicola gen. nov., sp. nov., a novel actinobacterium isolated from shallow eutrophic lake during the end of cyanobacterial harmful algal blooms.</title>
        <authorList>
            <person name="Chun S.J."/>
        </authorList>
    </citation>
    <scope>NUCLEOTIDE SEQUENCE [LARGE SCALE GENOMIC DNA]</scope>
    <source>
        <strain evidence="2 3">Seoho-28</strain>
    </source>
</reference>
<dbReference type="InterPro" id="IPR027417">
    <property type="entry name" value="P-loop_NTPase"/>
</dbReference>
<dbReference type="PROSITE" id="PS51192">
    <property type="entry name" value="HELICASE_ATP_BIND_1"/>
    <property type="match status" value="1"/>
</dbReference>
<keyword evidence="3" id="KW-1185">Reference proteome</keyword>
<dbReference type="PANTHER" id="PTHR42927:SF1">
    <property type="entry name" value="HELICASE SUPERFAMILY 1 AND 2 DOMAIN-CONTAINING PROTEIN"/>
    <property type="match status" value="1"/>
</dbReference>
<dbReference type="EMBL" id="PYYB01000002">
    <property type="protein sequence ID" value="PTL56137.1"/>
    <property type="molecule type" value="Genomic_DNA"/>
</dbReference>
<dbReference type="OrthoDB" id="9758243at2"/>
<proteinExistence type="predicted"/>
<dbReference type="PANTHER" id="PTHR42927">
    <property type="entry name" value="HELICASE SUPERFAMILY 1 AND 2 DOMAIN-CONTAINING PROTEIN"/>
    <property type="match status" value="1"/>
</dbReference>
<dbReference type="AlphaFoldDB" id="A0A2T4UEB9"/>
<dbReference type="InterPro" id="IPR040980">
    <property type="entry name" value="SWI2_SNF2"/>
</dbReference>
<dbReference type="Proteomes" id="UP000240739">
    <property type="component" value="Unassembled WGS sequence"/>
</dbReference>